<feature type="compositionally biased region" description="Low complexity" evidence="1">
    <location>
        <begin position="143"/>
        <end position="152"/>
    </location>
</feature>
<feature type="region of interest" description="Disordered" evidence="1">
    <location>
        <begin position="143"/>
        <end position="174"/>
    </location>
</feature>
<reference evidence="2" key="1">
    <citation type="submission" date="2021-01" db="EMBL/GenBank/DDBJ databases">
        <authorList>
            <person name="Corre E."/>
            <person name="Pelletier E."/>
            <person name="Niang G."/>
            <person name="Scheremetjew M."/>
            <person name="Finn R."/>
            <person name="Kale V."/>
            <person name="Holt S."/>
            <person name="Cochrane G."/>
            <person name="Meng A."/>
            <person name="Brown T."/>
            <person name="Cohen L."/>
        </authorList>
    </citation>
    <scope>NUCLEOTIDE SEQUENCE</scope>
    <source>
        <strain evidence="2">Pbaha01</strain>
    </source>
</reference>
<organism evidence="2">
    <name type="scientific">Pyrodinium bahamense</name>
    <dbReference type="NCBI Taxonomy" id="73915"/>
    <lineage>
        <taxon>Eukaryota</taxon>
        <taxon>Sar</taxon>
        <taxon>Alveolata</taxon>
        <taxon>Dinophyceae</taxon>
        <taxon>Gonyaulacales</taxon>
        <taxon>Pyrocystaceae</taxon>
        <taxon>Pyrodinium</taxon>
    </lineage>
</organism>
<protein>
    <submittedName>
        <fullName evidence="2">Uncharacterized protein</fullName>
    </submittedName>
</protein>
<gene>
    <name evidence="2" type="ORF">PBAH0796_LOCUS1834</name>
</gene>
<sequence length="174" mass="18912">MAACPLPALLQGLGRLGAAGRGCARSLPLGAREIACSVPRFPSMSCWGTSRRTSAPLLPEGHDYRERHHCGPKLYIGKTPEDIVARFKNQATFPWYLLPLNVRTTRFEVLWQQAHKANNREALKAVQVLMDAAHDRGAAEAAAAAPGATGAATRMSRSQKRALRSGVAAESWRR</sequence>
<dbReference type="EMBL" id="HBEG01003142">
    <property type="protein sequence ID" value="CAD8346096.1"/>
    <property type="molecule type" value="Transcribed_RNA"/>
</dbReference>
<accession>A0A7R9ZWL1</accession>
<evidence type="ECO:0000313" key="2">
    <source>
        <dbReference type="EMBL" id="CAD8346096.1"/>
    </source>
</evidence>
<evidence type="ECO:0000256" key="1">
    <source>
        <dbReference type="SAM" id="MobiDB-lite"/>
    </source>
</evidence>
<dbReference type="AlphaFoldDB" id="A0A7R9ZWL1"/>
<name>A0A7R9ZWL1_9DINO</name>
<proteinExistence type="predicted"/>